<gene>
    <name evidence="1" type="ORF">QYF68_09915</name>
</gene>
<evidence type="ECO:0000313" key="1">
    <source>
        <dbReference type="EMBL" id="MDN4518140.1"/>
    </source>
</evidence>
<proteinExistence type="predicted"/>
<evidence type="ECO:0000313" key="2">
    <source>
        <dbReference type="Proteomes" id="UP001172687"/>
    </source>
</evidence>
<keyword evidence="2" id="KW-1185">Reference proteome</keyword>
<dbReference type="CDD" id="cd00093">
    <property type="entry name" value="HTH_XRE"/>
    <property type="match status" value="1"/>
</dbReference>
<dbReference type="RefSeq" id="WP_301161377.1">
    <property type="nucleotide sequence ID" value="NZ_JAUHTC010000038.1"/>
</dbReference>
<dbReference type="InterPro" id="IPR001387">
    <property type="entry name" value="Cro/C1-type_HTH"/>
</dbReference>
<name>A0ABT8HBJ8_MYCAO</name>
<sequence length="230" mass="24838">MTRSMAEVAGARARALRLDAQKSLEDVATAARSLGLPWSTGRVGDFEAGRAAPSLPTLLVVAAALGDVIGRPVALADLFDGTGDVSINDTLRIPLPNLRALLSGKYAPFSPRLPIPATGVPTIEDTIYMLPEWGKDVDLNVRAQVSYAFREADERFCKNIGRDQPQMTAEDRAYYGSVAMAKLWGRTFVAERDRRAGPDANAQRRGQVSRQLKAELLALIEGGEQSDGND</sequence>
<protein>
    <submittedName>
        <fullName evidence="1">Helix-turn-helix transcriptional regulator</fullName>
    </submittedName>
</protein>
<dbReference type="Proteomes" id="UP001172687">
    <property type="component" value="Unassembled WGS sequence"/>
</dbReference>
<organism evidence="1 2">
    <name type="scientific">Mycolicibacterium austroafricanum</name>
    <name type="common">Mycobacterium austroafricanum</name>
    <dbReference type="NCBI Taxonomy" id="39687"/>
    <lineage>
        <taxon>Bacteria</taxon>
        <taxon>Bacillati</taxon>
        <taxon>Actinomycetota</taxon>
        <taxon>Actinomycetes</taxon>
        <taxon>Mycobacteriales</taxon>
        <taxon>Mycobacteriaceae</taxon>
        <taxon>Mycolicibacterium</taxon>
    </lineage>
</organism>
<comment type="caution">
    <text evidence="1">The sequence shown here is derived from an EMBL/GenBank/DDBJ whole genome shotgun (WGS) entry which is preliminary data.</text>
</comment>
<reference evidence="1" key="1">
    <citation type="submission" date="2023-07" db="EMBL/GenBank/DDBJ databases">
        <title>Degradation of tert-butanol by M. austroafricanum TBA100.</title>
        <authorList>
            <person name="Helbich S."/>
            <person name="Vainshtein Y."/>
        </authorList>
    </citation>
    <scope>NUCLEOTIDE SEQUENCE</scope>
    <source>
        <strain evidence="1">TBA100</strain>
    </source>
</reference>
<accession>A0ABT8HBJ8</accession>
<dbReference type="EMBL" id="JAUHTC010000038">
    <property type="protein sequence ID" value="MDN4518140.1"/>
    <property type="molecule type" value="Genomic_DNA"/>
</dbReference>
<dbReference type="InterPro" id="IPR010982">
    <property type="entry name" value="Lambda_DNA-bd_dom_sf"/>
</dbReference>
<dbReference type="Gene3D" id="1.10.260.40">
    <property type="entry name" value="lambda repressor-like DNA-binding domains"/>
    <property type="match status" value="1"/>
</dbReference>